<evidence type="ECO:0000256" key="2">
    <source>
        <dbReference type="ARBA" id="ARBA00023125"/>
    </source>
</evidence>
<organism evidence="5 13">
    <name type="scientific">Phocaeicola vulgatus</name>
    <name type="common">Bacteroides vulgatus</name>
    <dbReference type="NCBI Taxonomy" id="821"/>
    <lineage>
        <taxon>Bacteria</taxon>
        <taxon>Pseudomonadati</taxon>
        <taxon>Bacteroidota</taxon>
        <taxon>Bacteroidia</taxon>
        <taxon>Bacteroidales</taxon>
        <taxon>Bacteroidaceae</taxon>
        <taxon>Phocaeicola</taxon>
    </lineage>
</organism>
<gene>
    <name evidence="12" type="primary">yesS</name>
    <name evidence="11" type="ORF">BHV80_18745</name>
    <name evidence="5" type="ORF">BvMPK_2247</name>
    <name evidence="6" type="ORF">F9Z94_06990</name>
    <name evidence="8" type="ORF">GAZ06_04635</name>
    <name evidence="7" type="ORF">GAZ09_06045</name>
    <name evidence="10" type="ORF">HUV05_10195</name>
    <name evidence="9" type="ORF">L4X52_18510</name>
    <name evidence="12" type="ORF">VIC01_00868</name>
</gene>
<dbReference type="Proteomes" id="UP000462885">
    <property type="component" value="Unassembled WGS sequence"/>
</dbReference>
<dbReference type="PRINTS" id="PR00032">
    <property type="entry name" value="HTHARAC"/>
</dbReference>
<dbReference type="EMBL" id="MNQV01000247">
    <property type="protein sequence ID" value="OKZ42934.1"/>
    <property type="molecule type" value="Genomic_DNA"/>
</dbReference>
<dbReference type="EMBL" id="WDBY01000006">
    <property type="protein sequence ID" value="KAB6480255.1"/>
    <property type="molecule type" value="Genomic_DNA"/>
</dbReference>
<dbReference type="Proteomes" id="UP000186631">
    <property type="component" value="Unassembled WGS sequence"/>
</dbReference>
<evidence type="ECO:0000313" key="16">
    <source>
        <dbReference type="Proteomes" id="UP000462885"/>
    </source>
</evidence>
<dbReference type="SMART" id="SM00342">
    <property type="entry name" value="HTH_ARAC"/>
    <property type="match status" value="1"/>
</dbReference>
<evidence type="ECO:0000313" key="17">
    <source>
        <dbReference type="Proteomes" id="UP000468344"/>
    </source>
</evidence>
<name>A0A0P0M343_PHOVU</name>
<dbReference type="SUPFAM" id="SSF46689">
    <property type="entry name" value="Homeodomain-like"/>
    <property type="match status" value="1"/>
</dbReference>
<evidence type="ECO:0000313" key="13">
    <source>
        <dbReference type="Proteomes" id="UP000061587"/>
    </source>
</evidence>
<evidence type="ECO:0000313" key="8">
    <source>
        <dbReference type="EMBL" id="KAB6480255.1"/>
    </source>
</evidence>
<proteinExistence type="predicted"/>
<evidence type="ECO:0000313" key="5">
    <source>
        <dbReference type="EMBL" id="ALK84847.1"/>
    </source>
</evidence>
<dbReference type="PROSITE" id="PS01124">
    <property type="entry name" value="HTH_ARAC_FAMILY_2"/>
    <property type="match status" value="1"/>
</dbReference>
<dbReference type="PATRIC" id="fig|821.40.peg.2686"/>
<dbReference type="PANTHER" id="PTHR43280">
    <property type="entry name" value="ARAC-FAMILY TRANSCRIPTIONAL REGULATOR"/>
    <property type="match status" value="1"/>
</dbReference>
<keyword evidence="3" id="KW-0804">Transcription</keyword>
<dbReference type="Proteomes" id="UP000483142">
    <property type="component" value="Unassembled WGS sequence"/>
</dbReference>
<evidence type="ECO:0000256" key="3">
    <source>
        <dbReference type="ARBA" id="ARBA00023163"/>
    </source>
</evidence>
<reference evidence="12 15" key="5">
    <citation type="submission" date="2019-09" db="EMBL/GenBank/DDBJ databases">
        <title>Commensal-derived Metabolites Govern Vibrio cholerae Pathogenesis in Host.</title>
        <authorList>
            <person name="Yoon S.S."/>
            <person name="Yoon M.Y."/>
        </authorList>
    </citation>
    <scope>NUCLEOTIDE SEQUENCE [LARGE SCALE GENOMIC DNA]</scope>
    <source>
        <strain evidence="12 15">VIC01</strain>
    </source>
</reference>
<dbReference type="EMBL" id="JABWDJ010000033">
    <property type="protein sequence ID" value="NVB73881.1"/>
    <property type="molecule type" value="Genomic_DNA"/>
</dbReference>
<evidence type="ECO:0000313" key="10">
    <source>
        <dbReference type="EMBL" id="NVB73881.1"/>
    </source>
</evidence>
<dbReference type="InterPro" id="IPR018060">
    <property type="entry name" value="HTH_AraC"/>
</dbReference>
<dbReference type="Proteomes" id="UP001201179">
    <property type="component" value="Unassembled WGS sequence"/>
</dbReference>
<reference evidence="10 19" key="7">
    <citation type="submission" date="2020-04" db="EMBL/GenBank/DDBJ databases">
        <authorList>
            <person name="Pieper L."/>
        </authorList>
    </citation>
    <scope>NUCLEOTIDE SEQUENCE [LARGE SCALE GENOMIC DNA]</scope>
    <source>
        <strain evidence="10 19">B33</strain>
    </source>
</reference>
<reference evidence="5 13" key="2">
    <citation type="journal article" date="2016" name="Genome Biol. Evol.">
        <title>Extensive mobilome-driven genome diversification in mouse gut-associated Bacteroides vulgatus mpk.</title>
        <authorList>
            <person name="Lange A."/>
            <person name="Beier S."/>
            <person name="Steimle A."/>
            <person name="Autenrieth I.B."/>
            <person name="Huson D.H."/>
            <person name="Frick J.S."/>
        </authorList>
    </citation>
    <scope>NUCLEOTIDE SEQUENCE [LARGE SCALE GENOMIC DNA]</scope>
    <source>
        <strain evidence="5">Mpk</strain>
        <strain evidence="13">mpk</strain>
    </source>
</reference>
<protein>
    <submittedName>
        <fullName evidence="5 6">AraC family transcriptional regulator</fullName>
    </submittedName>
    <submittedName>
        <fullName evidence="12">HTH-type transcriptional regulator YesS</fullName>
    </submittedName>
    <submittedName>
        <fullName evidence="9">Helix-turn-helix domain-containing protein</fullName>
    </submittedName>
</protein>
<reference evidence="17 18" key="4">
    <citation type="journal article" date="2019" name="Nat. Med.">
        <title>A library of human gut bacterial isolates paired with longitudinal multiomics data enables mechanistic microbiome research.</title>
        <authorList>
            <person name="Poyet M."/>
            <person name="Groussin M."/>
            <person name="Gibbons S.M."/>
            <person name="Avila-Pacheco J."/>
            <person name="Jiang X."/>
            <person name="Kearney S.M."/>
            <person name="Perrotta A.R."/>
            <person name="Berdy B."/>
            <person name="Zhao S."/>
            <person name="Lieberman T.D."/>
            <person name="Swanson P.K."/>
            <person name="Smith M."/>
            <person name="Roesemann S."/>
            <person name="Alexander J.E."/>
            <person name="Rich S.A."/>
            <person name="Livny J."/>
            <person name="Vlamakis H."/>
            <person name="Clish C."/>
            <person name="Bullock K."/>
            <person name="Deik A."/>
            <person name="Scott J."/>
            <person name="Pierce K.A."/>
            <person name="Xavier R.J."/>
            <person name="Alm E.J."/>
        </authorList>
    </citation>
    <scope>NUCLEOTIDE SEQUENCE [LARGE SCALE GENOMIC DNA]</scope>
    <source>
        <strain evidence="8 17">BIOML-A140</strain>
        <strain evidence="7 18">BIOML-A141</strain>
    </source>
</reference>
<reference evidence="13" key="1">
    <citation type="submission" date="2015-10" db="EMBL/GenBank/DDBJ databases">
        <title>Extensive mobilome-driven genome diversification in gut-associated Bacteroides vulgatus mpk.</title>
        <authorList>
            <person name="Beier S."/>
            <person name="Lange A."/>
            <person name="Huson D.H."/>
            <person name="Frick J.-S."/>
            <person name="Autenrieth I.B."/>
        </authorList>
    </citation>
    <scope>NUCLEOTIDE SEQUENCE [LARGE SCALE GENOMIC DNA]</scope>
    <source>
        <strain evidence="13">mpk</strain>
    </source>
</reference>
<evidence type="ECO:0000313" key="15">
    <source>
        <dbReference type="Proteomes" id="UP000326091"/>
    </source>
</evidence>
<dbReference type="Gene3D" id="1.10.10.60">
    <property type="entry name" value="Homeodomain-like"/>
    <property type="match status" value="2"/>
</dbReference>
<feature type="domain" description="HTH araC/xylS-type" evidence="4">
    <location>
        <begin position="198"/>
        <end position="299"/>
    </location>
</feature>
<dbReference type="Proteomes" id="UP000468344">
    <property type="component" value="Unassembled WGS sequence"/>
</dbReference>
<dbReference type="Proteomes" id="UP000061587">
    <property type="component" value="Chromosome"/>
</dbReference>
<accession>A0A0P0M343</accession>
<dbReference type="GeneID" id="60060542"/>
<evidence type="ECO:0000313" key="9">
    <source>
        <dbReference type="EMBL" id="MCG0341951.1"/>
    </source>
</evidence>
<evidence type="ECO:0000313" key="19">
    <source>
        <dbReference type="Proteomes" id="UP000524321"/>
    </source>
</evidence>
<dbReference type="Proteomes" id="UP000326091">
    <property type="component" value="Chromosome"/>
</dbReference>
<evidence type="ECO:0000313" key="12">
    <source>
        <dbReference type="EMBL" id="QEW35386.1"/>
    </source>
</evidence>
<evidence type="ECO:0000256" key="1">
    <source>
        <dbReference type="ARBA" id="ARBA00023015"/>
    </source>
</evidence>
<evidence type="ECO:0000313" key="11">
    <source>
        <dbReference type="EMBL" id="OKZ42934.1"/>
    </source>
</evidence>
<dbReference type="GO" id="GO:0043565">
    <property type="term" value="F:sequence-specific DNA binding"/>
    <property type="evidence" value="ECO:0007669"/>
    <property type="project" value="InterPro"/>
</dbReference>
<dbReference type="Pfam" id="PF12833">
    <property type="entry name" value="HTH_18"/>
    <property type="match status" value="1"/>
</dbReference>
<reference evidence="6 16" key="6">
    <citation type="submission" date="2019-10" db="EMBL/GenBank/DDBJ databases">
        <title>Genome Sequence and Assembly of iSURF_14.</title>
        <authorList>
            <person name="Wucher B.R."/>
            <person name="Ruoff K.L."/>
            <person name="Price C.E."/>
            <person name="Valls R.R."/>
            <person name="O'Toole G.A."/>
        </authorList>
    </citation>
    <scope>NUCLEOTIDE SEQUENCE [LARGE SCALE GENOMIC DNA]</scope>
    <source>
        <strain evidence="6 16">ANK132K_3B</strain>
    </source>
</reference>
<reference evidence="9" key="9">
    <citation type="submission" date="2022-01" db="EMBL/GenBank/DDBJ databases">
        <authorList>
            <person name="Mingchao X."/>
        </authorList>
    </citation>
    <scope>NUCLEOTIDE SEQUENCE</scope>
    <source>
        <strain evidence="9">Bv4372</strain>
    </source>
</reference>
<reference evidence="11 14" key="3">
    <citation type="journal article" date="2016" name="Nat. Biotechnol.">
        <title>Measurement of bacterial replication rates in microbial communities.</title>
        <authorList>
            <person name="Brown C.T."/>
            <person name="Olm M.R."/>
            <person name="Thomas B.C."/>
            <person name="Banfield J.F."/>
        </authorList>
    </citation>
    <scope>NUCLEOTIDE SEQUENCE [LARGE SCALE GENOMIC DNA]</scope>
    <source>
        <strain evidence="11">42_262</strain>
    </source>
</reference>
<dbReference type="PANTHER" id="PTHR43280:SF32">
    <property type="entry name" value="TRANSCRIPTIONAL REGULATORY PROTEIN"/>
    <property type="match status" value="1"/>
</dbReference>
<dbReference type="RefSeq" id="WP_004295301.1">
    <property type="nucleotide sequence ID" value="NZ_CACRTA010000013.1"/>
</dbReference>
<keyword evidence="2" id="KW-0238">DNA-binding</keyword>
<dbReference type="Proteomes" id="UP000524321">
    <property type="component" value="Unassembled WGS sequence"/>
</dbReference>
<dbReference type="GO" id="GO:0003700">
    <property type="term" value="F:DNA-binding transcription factor activity"/>
    <property type="evidence" value="ECO:0007669"/>
    <property type="project" value="InterPro"/>
</dbReference>
<dbReference type="EMBL" id="WDBZ01000009">
    <property type="protein sequence ID" value="KAB6454833.1"/>
    <property type="molecule type" value="Genomic_DNA"/>
</dbReference>
<keyword evidence="1" id="KW-0805">Transcription regulation</keyword>
<dbReference type="InterPro" id="IPR009057">
    <property type="entry name" value="Homeodomain-like_sf"/>
</dbReference>
<sequence>MVMGDITRIDTVQQYCDLFEVEALHPLVSVVNCYEVQPIRHSKKLYNIYAVLLKDTDCGTMNYGRSLYDYEKGSMLFIAPGQVMGSDDDGSLHQPAGWALMFHPELLRGTSLAHIIKEYSYFSYNANEALHLSEQERKVVIECINNVAEELRHPIDKHSRSLIIDTMKLLLDRCIRFYDRQFITRENANNDLLARFELLLNNYYHSALPTSKGIPTVQYCADQLCLSTNYFSDLVKKETGMSAIKHIQQKIMDIAKERIMNTQKSISQISDEMGFQYPQHFTRWFKKMEGCTPNEYRNEIIKQAIN</sequence>
<evidence type="ECO:0000259" key="4">
    <source>
        <dbReference type="PROSITE" id="PS01124"/>
    </source>
</evidence>
<evidence type="ECO:0000313" key="6">
    <source>
        <dbReference type="EMBL" id="KAB5439372.1"/>
    </source>
</evidence>
<evidence type="ECO:0000313" key="18">
    <source>
        <dbReference type="Proteomes" id="UP000483142"/>
    </source>
</evidence>
<dbReference type="EMBL" id="JAKKWZ010000047">
    <property type="protein sequence ID" value="MCG0341951.1"/>
    <property type="molecule type" value="Genomic_DNA"/>
</dbReference>
<dbReference type="InterPro" id="IPR020449">
    <property type="entry name" value="Tscrpt_reg_AraC-type_HTH"/>
</dbReference>
<dbReference type="EMBL" id="WCIF01000006">
    <property type="protein sequence ID" value="KAB5439372.1"/>
    <property type="molecule type" value="Genomic_DNA"/>
</dbReference>
<dbReference type="AlphaFoldDB" id="A0A0P0M343"/>
<evidence type="ECO:0000313" key="14">
    <source>
        <dbReference type="Proteomes" id="UP000186631"/>
    </source>
</evidence>
<reference evidence="10 19" key="8">
    <citation type="submission" date="2020-07" db="EMBL/GenBank/DDBJ databases">
        <title>Bacterial metabolism rescues the inhibition of intestinal drug absorption by food and drug additives.</title>
        <authorList>
            <person name="Zou L."/>
            <person name="Spanogiannopoulos P."/>
            <person name="Chien H.-C."/>
            <person name="Pieper L.M."/>
            <person name="Cai W."/>
            <person name="Khuri N."/>
            <person name="Pottel J."/>
            <person name="Vora B."/>
            <person name="Ni Z."/>
            <person name="Tsakalozou E."/>
            <person name="Zhang W."/>
            <person name="Shoichet B.K."/>
            <person name="Giacomini K.M."/>
            <person name="Turnbaugh P.J."/>
        </authorList>
    </citation>
    <scope>NUCLEOTIDE SEQUENCE [LARGE SCALE GENOMIC DNA]</scope>
    <source>
        <strain evidence="10 19">B33</strain>
    </source>
</reference>
<dbReference type="EMBL" id="CP043529">
    <property type="protein sequence ID" value="QEW35386.1"/>
    <property type="molecule type" value="Genomic_DNA"/>
</dbReference>
<dbReference type="EMBL" id="CP013020">
    <property type="protein sequence ID" value="ALK84847.1"/>
    <property type="molecule type" value="Genomic_DNA"/>
</dbReference>
<evidence type="ECO:0000313" key="7">
    <source>
        <dbReference type="EMBL" id="KAB6454833.1"/>
    </source>
</evidence>